<dbReference type="NCBIfam" id="TIGR00049">
    <property type="entry name" value="iron-sulfur cluster assembly accessory protein"/>
    <property type="match status" value="1"/>
</dbReference>
<dbReference type="GO" id="GO:0005829">
    <property type="term" value="C:cytosol"/>
    <property type="evidence" value="ECO:0007669"/>
    <property type="project" value="TreeGrafter"/>
</dbReference>
<proteinExistence type="inferred from homology"/>
<organism evidence="3 4">
    <name type="scientific">Abyssibacter profundi</name>
    <dbReference type="NCBI Taxonomy" id="2182787"/>
    <lineage>
        <taxon>Bacteria</taxon>
        <taxon>Pseudomonadati</taxon>
        <taxon>Pseudomonadota</taxon>
        <taxon>Gammaproteobacteria</taxon>
        <taxon>Chromatiales</taxon>
        <taxon>Oceanococcaceae</taxon>
        <taxon>Abyssibacter</taxon>
    </lineage>
</organism>
<dbReference type="Gene3D" id="2.60.300.12">
    <property type="entry name" value="HesB-like domain"/>
    <property type="match status" value="1"/>
</dbReference>
<dbReference type="InterPro" id="IPR050322">
    <property type="entry name" value="Fe-S_cluster_asmbl/transfer"/>
</dbReference>
<accession>A0A363UJS5</accession>
<dbReference type="PANTHER" id="PTHR10072">
    <property type="entry name" value="IRON-SULFUR CLUSTER ASSEMBLY PROTEIN"/>
    <property type="match status" value="1"/>
</dbReference>
<protein>
    <submittedName>
        <fullName evidence="3">Iron-sulfur cluster assembly protein IscA</fullName>
    </submittedName>
</protein>
<evidence type="ECO:0000256" key="1">
    <source>
        <dbReference type="ARBA" id="ARBA00006718"/>
    </source>
</evidence>
<dbReference type="Proteomes" id="UP000251800">
    <property type="component" value="Unassembled WGS sequence"/>
</dbReference>
<dbReference type="SUPFAM" id="SSF89360">
    <property type="entry name" value="HesB-like domain"/>
    <property type="match status" value="1"/>
</dbReference>
<keyword evidence="4" id="KW-1185">Reference proteome</keyword>
<comment type="similarity">
    <text evidence="1">Belongs to the HesB/IscA family.</text>
</comment>
<reference evidence="3 4" key="1">
    <citation type="submission" date="2018-05" db="EMBL/GenBank/DDBJ databases">
        <title>Abyssibacter profundi OUC007T gen. nov., sp. nov, a marine bacterium isolated from seawater of the Mariana Trench.</title>
        <authorList>
            <person name="Zhou S."/>
        </authorList>
    </citation>
    <scope>NUCLEOTIDE SEQUENCE [LARGE SCALE GENOMIC DNA]</scope>
    <source>
        <strain evidence="3 4">OUC007</strain>
    </source>
</reference>
<evidence type="ECO:0000259" key="2">
    <source>
        <dbReference type="Pfam" id="PF01521"/>
    </source>
</evidence>
<feature type="domain" description="Core" evidence="2">
    <location>
        <begin position="6"/>
        <end position="107"/>
    </location>
</feature>
<dbReference type="InterPro" id="IPR016092">
    <property type="entry name" value="ATAP"/>
</dbReference>
<evidence type="ECO:0000313" key="4">
    <source>
        <dbReference type="Proteomes" id="UP000251800"/>
    </source>
</evidence>
<gene>
    <name evidence="3" type="ORF">DEH80_11005</name>
</gene>
<dbReference type="PANTHER" id="PTHR10072:SF41">
    <property type="entry name" value="IRON-SULFUR CLUSTER ASSEMBLY 1 HOMOLOG, MITOCHONDRIAL"/>
    <property type="match status" value="1"/>
</dbReference>
<dbReference type="InterPro" id="IPR035903">
    <property type="entry name" value="HesB-like_dom_sf"/>
</dbReference>
<dbReference type="InterPro" id="IPR000361">
    <property type="entry name" value="ATAP_core_dom"/>
</dbReference>
<dbReference type="GO" id="GO:0016226">
    <property type="term" value="P:iron-sulfur cluster assembly"/>
    <property type="evidence" value="ECO:0007669"/>
    <property type="project" value="InterPro"/>
</dbReference>
<sequence length="113" mass="12180">MSETANIEITEAAATRIQEQLAKRGHGLGLRVGVRSSGCSGYAYALDYADAVEADDVTIQAHGATVVVSREHLALLEGLRLDFRREGLNQMYHFENPNVVDHCGCGESFAVAS</sequence>
<dbReference type="AlphaFoldDB" id="A0A363UJS5"/>
<dbReference type="Pfam" id="PF01521">
    <property type="entry name" value="Fe-S_biosyn"/>
    <property type="match status" value="1"/>
</dbReference>
<comment type="caution">
    <text evidence="3">The sequence shown here is derived from an EMBL/GenBank/DDBJ whole genome shotgun (WGS) entry which is preliminary data.</text>
</comment>
<dbReference type="OrthoDB" id="9801228at2"/>
<dbReference type="EMBL" id="QEQK01000009">
    <property type="protein sequence ID" value="PWN55627.1"/>
    <property type="molecule type" value="Genomic_DNA"/>
</dbReference>
<dbReference type="GO" id="GO:0051537">
    <property type="term" value="F:2 iron, 2 sulfur cluster binding"/>
    <property type="evidence" value="ECO:0007669"/>
    <property type="project" value="TreeGrafter"/>
</dbReference>
<name>A0A363UJS5_9GAMM</name>
<evidence type="ECO:0000313" key="3">
    <source>
        <dbReference type="EMBL" id="PWN55627.1"/>
    </source>
</evidence>
<dbReference type="RefSeq" id="WP_109720551.1">
    <property type="nucleotide sequence ID" value="NZ_QEQK01000009.1"/>
</dbReference>